<dbReference type="InterPro" id="IPR029070">
    <property type="entry name" value="Chitinase_insertion_sf"/>
</dbReference>
<feature type="signal peptide" evidence="9">
    <location>
        <begin position="1"/>
        <end position="17"/>
    </location>
</feature>
<dbReference type="Pfam" id="PF00704">
    <property type="entry name" value="Glyco_hydro_18"/>
    <property type="match status" value="1"/>
</dbReference>
<evidence type="ECO:0000256" key="9">
    <source>
        <dbReference type="SAM" id="SignalP"/>
    </source>
</evidence>
<evidence type="ECO:0000313" key="11">
    <source>
        <dbReference type="EMBL" id="KIY64510.1"/>
    </source>
</evidence>
<dbReference type="InterPro" id="IPR001579">
    <property type="entry name" value="Glyco_hydro_18_chit_AS"/>
</dbReference>
<evidence type="ECO:0000256" key="4">
    <source>
        <dbReference type="ARBA" id="ARBA00023277"/>
    </source>
</evidence>
<feature type="domain" description="GH18" evidence="10">
    <location>
        <begin position="20"/>
        <end position="401"/>
    </location>
</feature>
<dbReference type="SUPFAM" id="SSF51445">
    <property type="entry name" value="(Trans)glycosidases"/>
    <property type="match status" value="1"/>
</dbReference>
<dbReference type="InterPro" id="IPR011583">
    <property type="entry name" value="Chitinase_II/V-like_cat"/>
</dbReference>
<evidence type="ECO:0000313" key="12">
    <source>
        <dbReference type="Proteomes" id="UP000054007"/>
    </source>
</evidence>
<evidence type="ECO:0000256" key="8">
    <source>
        <dbReference type="RuleBase" id="RU004453"/>
    </source>
</evidence>
<dbReference type="EMBL" id="KN880632">
    <property type="protein sequence ID" value="KIY64510.1"/>
    <property type="molecule type" value="Genomic_DNA"/>
</dbReference>
<evidence type="ECO:0000259" key="10">
    <source>
        <dbReference type="PROSITE" id="PS51910"/>
    </source>
</evidence>
<evidence type="ECO:0000256" key="3">
    <source>
        <dbReference type="ARBA" id="ARBA00023024"/>
    </source>
</evidence>
<evidence type="ECO:0000256" key="5">
    <source>
        <dbReference type="ARBA" id="ARBA00023295"/>
    </source>
</evidence>
<keyword evidence="6" id="KW-0624">Polysaccharide degradation</keyword>
<dbReference type="InterPro" id="IPR050314">
    <property type="entry name" value="Glycosyl_Hydrlase_18"/>
</dbReference>
<dbReference type="PANTHER" id="PTHR11177">
    <property type="entry name" value="CHITINASE"/>
    <property type="match status" value="1"/>
</dbReference>
<keyword evidence="5 7" id="KW-0326">Glycosidase</keyword>
<proteinExistence type="inferred from homology"/>
<dbReference type="GO" id="GO:0005576">
    <property type="term" value="C:extracellular region"/>
    <property type="evidence" value="ECO:0007669"/>
    <property type="project" value="TreeGrafter"/>
</dbReference>
<evidence type="ECO:0000256" key="1">
    <source>
        <dbReference type="ARBA" id="ARBA00000822"/>
    </source>
</evidence>
<feature type="chain" id="PRO_5002316660" evidence="9">
    <location>
        <begin position="18"/>
        <end position="401"/>
    </location>
</feature>
<keyword evidence="4" id="KW-0119">Carbohydrate metabolism</keyword>
<dbReference type="SMART" id="SM00636">
    <property type="entry name" value="Glyco_18"/>
    <property type="match status" value="1"/>
</dbReference>
<dbReference type="PANTHER" id="PTHR11177:SF392">
    <property type="entry name" value="HAP41P"/>
    <property type="match status" value="1"/>
</dbReference>
<organism evidence="11 12">
    <name type="scientific">Cylindrobasidium torrendii FP15055 ss-10</name>
    <dbReference type="NCBI Taxonomy" id="1314674"/>
    <lineage>
        <taxon>Eukaryota</taxon>
        <taxon>Fungi</taxon>
        <taxon>Dikarya</taxon>
        <taxon>Basidiomycota</taxon>
        <taxon>Agaricomycotina</taxon>
        <taxon>Agaricomycetes</taxon>
        <taxon>Agaricomycetidae</taxon>
        <taxon>Agaricales</taxon>
        <taxon>Marasmiineae</taxon>
        <taxon>Physalacriaceae</taxon>
        <taxon>Cylindrobasidium</taxon>
    </lineage>
</organism>
<dbReference type="GO" id="GO:0006032">
    <property type="term" value="P:chitin catabolic process"/>
    <property type="evidence" value="ECO:0007669"/>
    <property type="project" value="UniProtKB-KW"/>
</dbReference>
<dbReference type="Gene3D" id="3.10.50.10">
    <property type="match status" value="1"/>
</dbReference>
<name>A0A0D7B2S9_9AGAR</name>
<keyword evidence="2 7" id="KW-0378">Hydrolase</keyword>
<dbReference type="InterPro" id="IPR017853">
    <property type="entry name" value="GH"/>
</dbReference>
<dbReference type="InterPro" id="IPR001223">
    <property type="entry name" value="Glyco_hydro18_cat"/>
</dbReference>
<dbReference type="SUPFAM" id="SSF54556">
    <property type="entry name" value="Chitinase insertion domain"/>
    <property type="match status" value="1"/>
</dbReference>
<dbReference type="Proteomes" id="UP000054007">
    <property type="component" value="Unassembled WGS sequence"/>
</dbReference>
<reference evidence="11 12" key="1">
    <citation type="journal article" date="2015" name="Fungal Genet. Biol.">
        <title>Evolution of novel wood decay mechanisms in Agaricales revealed by the genome sequences of Fistulina hepatica and Cylindrobasidium torrendii.</title>
        <authorList>
            <person name="Floudas D."/>
            <person name="Held B.W."/>
            <person name="Riley R."/>
            <person name="Nagy L.G."/>
            <person name="Koehler G."/>
            <person name="Ransdell A.S."/>
            <person name="Younus H."/>
            <person name="Chow J."/>
            <person name="Chiniquy J."/>
            <person name="Lipzen A."/>
            <person name="Tritt A."/>
            <person name="Sun H."/>
            <person name="Haridas S."/>
            <person name="LaButti K."/>
            <person name="Ohm R.A."/>
            <person name="Kues U."/>
            <person name="Blanchette R.A."/>
            <person name="Grigoriev I.V."/>
            <person name="Minto R.E."/>
            <person name="Hibbett D.S."/>
        </authorList>
    </citation>
    <scope>NUCLEOTIDE SEQUENCE [LARGE SCALE GENOMIC DNA]</scope>
    <source>
        <strain evidence="11 12">FP15055 ss-10</strain>
    </source>
</reference>
<dbReference type="PROSITE" id="PS51910">
    <property type="entry name" value="GH18_2"/>
    <property type="match status" value="1"/>
</dbReference>
<dbReference type="GO" id="GO:0000272">
    <property type="term" value="P:polysaccharide catabolic process"/>
    <property type="evidence" value="ECO:0007669"/>
    <property type="project" value="UniProtKB-KW"/>
</dbReference>
<comment type="similarity">
    <text evidence="8">Belongs to the glycosyl hydrolase 18 family.</text>
</comment>
<keyword evidence="9" id="KW-0732">Signal</keyword>
<keyword evidence="12" id="KW-1185">Reference proteome</keyword>
<gene>
    <name evidence="11" type="ORF">CYLTODRAFT_380787</name>
</gene>
<dbReference type="PROSITE" id="PS01095">
    <property type="entry name" value="GH18_1"/>
    <property type="match status" value="1"/>
</dbReference>
<evidence type="ECO:0000256" key="7">
    <source>
        <dbReference type="RuleBase" id="RU000489"/>
    </source>
</evidence>
<keyword evidence="3" id="KW-0146">Chitin degradation</keyword>
<dbReference type="Gene3D" id="3.20.20.80">
    <property type="entry name" value="Glycosidases"/>
    <property type="match status" value="1"/>
</dbReference>
<dbReference type="GO" id="GO:0008061">
    <property type="term" value="F:chitin binding"/>
    <property type="evidence" value="ECO:0007669"/>
    <property type="project" value="InterPro"/>
</dbReference>
<sequence>MLSKALALSALPALIRAASPITVGYFAGFHADDFTVGDIPWDKYDVVNYAFAETASDVSSLELINQTYIPEFVTAAHANNVKAVISLGGWTGSIFFSSAVATAENRTTFVKTVTDLAVQWDFDGLDFDWEYPNRQGLGCNTISPNDTSNYLLFLQELRQDPIGASLLITAAVGINPFNDENGTPGTDVSAFGELFDFVTVMNYDLWGSWSTGVGPNGALNDTCAAPANQQGSAVHAVNKWTGAGFPANKLVLGLPAYGHSFSVTPEDAFNGTETIVPYTKFNASVHPVGGPWDDPAGVDKCGVATAQGGVITFAALIGAGYLDESGEVVDGVPYVWDECSQTPFLYNATTEVMISFDNAQSFAAKGQFARDSGLAGYALWEVGGDYNSILVSAARGDSASY</sequence>
<accession>A0A0D7B2S9</accession>
<comment type="catalytic activity">
    <reaction evidence="1">
        <text>Random endo-hydrolysis of N-acetyl-beta-D-glucosaminide (1-&gt;4)-beta-linkages in chitin and chitodextrins.</text>
        <dbReference type="EC" id="3.2.1.14"/>
    </reaction>
</comment>
<protein>
    <submittedName>
        <fullName evidence="11">Glycoside hydrolase</fullName>
    </submittedName>
</protein>
<evidence type="ECO:0000256" key="2">
    <source>
        <dbReference type="ARBA" id="ARBA00022801"/>
    </source>
</evidence>
<dbReference type="GO" id="GO:0008843">
    <property type="term" value="F:endochitinase activity"/>
    <property type="evidence" value="ECO:0007669"/>
    <property type="project" value="UniProtKB-EC"/>
</dbReference>
<dbReference type="OrthoDB" id="73875at2759"/>
<evidence type="ECO:0000256" key="6">
    <source>
        <dbReference type="ARBA" id="ARBA00023326"/>
    </source>
</evidence>
<dbReference type="STRING" id="1314674.A0A0D7B2S9"/>
<dbReference type="AlphaFoldDB" id="A0A0D7B2S9"/>